<sequence>MRLGFYIFLFFSMLFIFSLLTLKFNFPANEDFAFQVEIYINGILIYKKIYNIAKIIIDYLNKPYYHSSKSNKIMKNILINLVNKITIIKIEILLQIGLYDAAITSIFSGLLWSVLSFLNVLLENHAKKINTRHFDVTAVFNELKLKCNIECIIKIRIGYIIFESLKSMYSLYIRR</sequence>
<keyword evidence="3" id="KW-1185">Reference proteome</keyword>
<feature type="transmembrane region" description="Helical" evidence="1">
    <location>
        <begin position="102"/>
        <end position="122"/>
    </location>
</feature>
<evidence type="ECO:0000256" key="1">
    <source>
        <dbReference type="SAM" id="Phobius"/>
    </source>
</evidence>
<feature type="transmembrane region" description="Helical" evidence="1">
    <location>
        <begin position="77"/>
        <end position="96"/>
    </location>
</feature>
<name>A0A5D8Q8L1_9THEO</name>
<evidence type="ECO:0000313" key="2">
    <source>
        <dbReference type="EMBL" id="TZE80822.1"/>
    </source>
</evidence>
<dbReference type="Proteomes" id="UP000322976">
    <property type="component" value="Unassembled WGS sequence"/>
</dbReference>
<accession>A0A5D8Q8L1</accession>
<reference evidence="2 3" key="1">
    <citation type="submission" date="2019-08" db="EMBL/GenBank/DDBJ databases">
        <title>Calorimonas adulescens gen. nov., sp. nov., an anaerobic thermophilic bacterium from Sakhalin hot spring.</title>
        <authorList>
            <person name="Khomyakova M.A."/>
            <person name="Merkel A.Y."/>
            <person name="Novikov A."/>
            <person name="Bonch-Osmolovskaya E.A."/>
            <person name="Slobodkin A.I."/>
        </authorList>
    </citation>
    <scope>NUCLEOTIDE SEQUENCE [LARGE SCALE GENOMIC DNA]</scope>
    <source>
        <strain evidence="2 3">A05MB</strain>
    </source>
</reference>
<feature type="transmembrane region" description="Helical" evidence="1">
    <location>
        <begin position="7"/>
        <end position="26"/>
    </location>
</feature>
<organism evidence="2 3">
    <name type="scientific">Calorimonas adulescens</name>
    <dbReference type="NCBI Taxonomy" id="2606906"/>
    <lineage>
        <taxon>Bacteria</taxon>
        <taxon>Bacillati</taxon>
        <taxon>Bacillota</taxon>
        <taxon>Clostridia</taxon>
        <taxon>Thermoanaerobacterales</taxon>
        <taxon>Thermoanaerobacteraceae</taxon>
        <taxon>Calorimonas</taxon>
    </lineage>
</organism>
<keyword evidence="1" id="KW-1133">Transmembrane helix</keyword>
<keyword evidence="1" id="KW-0472">Membrane</keyword>
<protein>
    <submittedName>
        <fullName evidence="2">DUF2953 domain-containing protein</fullName>
    </submittedName>
</protein>
<dbReference type="InterPro" id="IPR021338">
    <property type="entry name" value="DUF2953"/>
</dbReference>
<dbReference type="Pfam" id="PF11167">
    <property type="entry name" value="DUF2953"/>
    <property type="match status" value="1"/>
</dbReference>
<dbReference type="RefSeq" id="WP_149546201.1">
    <property type="nucleotide sequence ID" value="NZ_VTPS01000023.1"/>
</dbReference>
<comment type="caution">
    <text evidence="2">The sequence shown here is derived from an EMBL/GenBank/DDBJ whole genome shotgun (WGS) entry which is preliminary data.</text>
</comment>
<proteinExistence type="predicted"/>
<dbReference type="AlphaFoldDB" id="A0A5D8Q8L1"/>
<keyword evidence="1" id="KW-0812">Transmembrane</keyword>
<gene>
    <name evidence="2" type="ORF">FWJ32_11995</name>
</gene>
<evidence type="ECO:0000313" key="3">
    <source>
        <dbReference type="Proteomes" id="UP000322976"/>
    </source>
</evidence>
<dbReference type="EMBL" id="VTPS01000023">
    <property type="protein sequence ID" value="TZE80822.1"/>
    <property type="molecule type" value="Genomic_DNA"/>
</dbReference>